<dbReference type="Pfam" id="PF08843">
    <property type="entry name" value="AbiEii"/>
    <property type="match status" value="1"/>
</dbReference>
<accession>A0A098E6Q1</accession>
<evidence type="ECO:0008006" key="2">
    <source>
        <dbReference type="Google" id="ProtNLM"/>
    </source>
</evidence>
<dbReference type="InterPro" id="IPR014942">
    <property type="entry name" value="AbiEii"/>
</dbReference>
<gene>
    <name evidence="1" type="ORF">MSIBF_A1580004</name>
</gene>
<proteinExistence type="predicted"/>
<dbReference type="EMBL" id="CCXY01000066">
    <property type="protein sequence ID" value="CEG11663.1"/>
    <property type="molecule type" value="Genomic_DNA"/>
</dbReference>
<organism evidence="1">
    <name type="scientific">groundwater metagenome</name>
    <dbReference type="NCBI Taxonomy" id="717931"/>
    <lineage>
        <taxon>unclassified sequences</taxon>
        <taxon>metagenomes</taxon>
        <taxon>ecological metagenomes</taxon>
    </lineage>
</organism>
<dbReference type="AlphaFoldDB" id="A0A098E6Q1"/>
<name>A0A098E6Q1_9ZZZZ</name>
<reference evidence="1" key="1">
    <citation type="submission" date="2014-09" db="EMBL/GenBank/DDBJ databases">
        <authorList>
            <person name="Probst J Alexander"/>
        </authorList>
    </citation>
    <scope>NUCLEOTIDE SEQUENCE</scope>
</reference>
<protein>
    <recommendedName>
        <fullName evidence="2">Nucleotidyl transferase AbiEii toxin, Type IV TA system</fullName>
    </recommendedName>
</protein>
<sequence length="50" mass="5859">MFSKEYYLVGGTAIALIIGHRRSIDFDLFTDNKVKRKSIKYILEKKQVHS</sequence>
<evidence type="ECO:0000313" key="1">
    <source>
        <dbReference type="EMBL" id="CEG11663.1"/>
    </source>
</evidence>